<comment type="caution">
    <text evidence="1">The sequence shown here is derived from an EMBL/GenBank/DDBJ whole genome shotgun (WGS) entry which is preliminary data.</text>
</comment>
<accession>X1T024</accession>
<feature type="non-terminal residue" evidence="1">
    <location>
        <position position="1"/>
    </location>
</feature>
<name>X1T024_9ZZZZ</name>
<gene>
    <name evidence="1" type="ORF">S12H4_14879</name>
</gene>
<evidence type="ECO:0000313" key="1">
    <source>
        <dbReference type="EMBL" id="GAI84751.1"/>
    </source>
</evidence>
<reference evidence="1" key="1">
    <citation type="journal article" date="2014" name="Front. Microbiol.">
        <title>High frequency of phylogenetically diverse reductive dehalogenase-homologous genes in deep subseafloor sedimentary metagenomes.</title>
        <authorList>
            <person name="Kawai M."/>
            <person name="Futagami T."/>
            <person name="Toyoda A."/>
            <person name="Takaki Y."/>
            <person name="Nishi S."/>
            <person name="Hori S."/>
            <person name="Arai W."/>
            <person name="Tsubouchi T."/>
            <person name="Morono Y."/>
            <person name="Uchiyama I."/>
            <person name="Ito T."/>
            <person name="Fujiyama A."/>
            <person name="Inagaki F."/>
            <person name="Takami H."/>
        </authorList>
    </citation>
    <scope>NUCLEOTIDE SEQUENCE</scope>
    <source>
        <strain evidence="1">Expedition CK06-06</strain>
    </source>
</reference>
<organism evidence="1">
    <name type="scientific">marine sediment metagenome</name>
    <dbReference type="NCBI Taxonomy" id="412755"/>
    <lineage>
        <taxon>unclassified sequences</taxon>
        <taxon>metagenomes</taxon>
        <taxon>ecological metagenomes</taxon>
    </lineage>
</organism>
<proteinExistence type="predicted"/>
<protein>
    <submittedName>
        <fullName evidence="1">Uncharacterized protein</fullName>
    </submittedName>
</protein>
<dbReference type="EMBL" id="BARW01007115">
    <property type="protein sequence ID" value="GAI84751.1"/>
    <property type="molecule type" value="Genomic_DNA"/>
</dbReference>
<sequence length="182" mass="20982">IKQFLGFAGITEHDVVFQDLLEEVTSDFQNYMDRYIFINDWTEKFDIETKKEACIQLKEFPVRSVAGLTDADLAIASGDYIVYPETGQVCLDDSYFTKGRQTVEISYRAGYSVSCIPEKLRGACKKEVGERFFGREAGDLSYEKIGDYAYRRDTHEDTARHRAYGYSSYVRRVLDYFRDGAV</sequence>
<dbReference type="AlphaFoldDB" id="X1T024"/>